<evidence type="ECO:0000313" key="8">
    <source>
        <dbReference type="Proteomes" id="UP000613193"/>
    </source>
</evidence>
<dbReference type="Proteomes" id="UP000613193">
    <property type="component" value="Unassembled WGS sequence"/>
</dbReference>
<dbReference type="EMBL" id="JAEHFW010000002">
    <property type="protein sequence ID" value="MBK0379721.1"/>
    <property type="molecule type" value="Genomic_DNA"/>
</dbReference>
<accession>A0A934PV86</accession>
<dbReference type="Pfam" id="PF08281">
    <property type="entry name" value="Sigma70_r4_2"/>
    <property type="match status" value="1"/>
</dbReference>
<dbReference type="Gene3D" id="1.10.10.10">
    <property type="entry name" value="Winged helix-like DNA-binding domain superfamily/Winged helix DNA-binding domain"/>
    <property type="match status" value="1"/>
</dbReference>
<evidence type="ECO:0000256" key="1">
    <source>
        <dbReference type="ARBA" id="ARBA00010641"/>
    </source>
</evidence>
<comment type="caution">
    <text evidence="7">The sequence shown here is derived from an EMBL/GenBank/DDBJ whole genome shotgun (WGS) entry which is preliminary data.</text>
</comment>
<dbReference type="PANTHER" id="PTHR43133">
    <property type="entry name" value="RNA POLYMERASE ECF-TYPE SIGMA FACTO"/>
    <property type="match status" value="1"/>
</dbReference>
<proteinExistence type="inferred from homology"/>
<evidence type="ECO:0000256" key="3">
    <source>
        <dbReference type="ARBA" id="ARBA00023082"/>
    </source>
</evidence>
<protein>
    <submittedName>
        <fullName evidence="7">RNA polymerase sigma-70 factor</fullName>
    </submittedName>
</protein>
<dbReference type="GO" id="GO:0006352">
    <property type="term" value="P:DNA-templated transcription initiation"/>
    <property type="evidence" value="ECO:0007669"/>
    <property type="project" value="InterPro"/>
</dbReference>
<name>A0A934PV86_9SPHI</name>
<keyword evidence="3" id="KW-0731">Sigma factor</keyword>
<comment type="similarity">
    <text evidence="1">Belongs to the sigma-70 factor family. ECF subfamily.</text>
</comment>
<feature type="domain" description="RNA polymerase sigma-70 region 2" evidence="5">
    <location>
        <begin position="26"/>
        <end position="91"/>
    </location>
</feature>
<dbReference type="InterPro" id="IPR007627">
    <property type="entry name" value="RNA_pol_sigma70_r2"/>
</dbReference>
<dbReference type="Pfam" id="PF04542">
    <property type="entry name" value="Sigma70_r2"/>
    <property type="match status" value="1"/>
</dbReference>
<evidence type="ECO:0000259" key="5">
    <source>
        <dbReference type="Pfam" id="PF04542"/>
    </source>
</evidence>
<sequence length="193" mass="23133">MTKDLRSDEALWDAVRHDNEIAFNELFERYWVRLYNTCNRYLKNRENSEEAVHDIFLNLWNRRKDLEIISFEHYLLNSIRYLAYNHLRAKKLSVISFEDVLLNDKPDTSKADDKLTKQELEDEVFVYLHQLPKRCQQIFKLSRFDNLSNDEIADQLGISKRSVENQITLALKHLRVCLKHIAALNLFMLLLYK</sequence>
<dbReference type="InterPro" id="IPR014327">
    <property type="entry name" value="RNA_pol_sigma70_bacteroid"/>
</dbReference>
<dbReference type="InterPro" id="IPR013249">
    <property type="entry name" value="RNA_pol_sigma70_r4_t2"/>
</dbReference>
<dbReference type="InterPro" id="IPR039425">
    <property type="entry name" value="RNA_pol_sigma-70-like"/>
</dbReference>
<evidence type="ECO:0000313" key="7">
    <source>
        <dbReference type="EMBL" id="MBK0379721.1"/>
    </source>
</evidence>
<keyword evidence="4" id="KW-0804">Transcription</keyword>
<keyword evidence="2" id="KW-0805">Transcription regulation</keyword>
<dbReference type="InterPro" id="IPR036388">
    <property type="entry name" value="WH-like_DNA-bd_sf"/>
</dbReference>
<keyword evidence="8" id="KW-1185">Reference proteome</keyword>
<dbReference type="AlphaFoldDB" id="A0A934PV86"/>
<dbReference type="PANTHER" id="PTHR43133:SF46">
    <property type="entry name" value="RNA POLYMERASE SIGMA-70 FACTOR ECF SUBFAMILY"/>
    <property type="match status" value="1"/>
</dbReference>
<dbReference type="NCBIfam" id="TIGR02937">
    <property type="entry name" value="sigma70-ECF"/>
    <property type="match status" value="1"/>
</dbReference>
<reference evidence="7" key="1">
    <citation type="submission" date="2020-12" db="EMBL/GenBank/DDBJ databases">
        <title>Bacterial novel species Mucilaginibacter sp. SD-g isolated from soil.</title>
        <authorList>
            <person name="Jung H.-Y."/>
        </authorList>
    </citation>
    <scope>NUCLEOTIDE SEQUENCE</scope>
    <source>
        <strain evidence="7">SD-g</strain>
    </source>
</reference>
<dbReference type="SUPFAM" id="SSF88659">
    <property type="entry name" value="Sigma3 and sigma4 domains of RNA polymerase sigma factors"/>
    <property type="match status" value="1"/>
</dbReference>
<dbReference type="SUPFAM" id="SSF88946">
    <property type="entry name" value="Sigma2 domain of RNA polymerase sigma factors"/>
    <property type="match status" value="1"/>
</dbReference>
<dbReference type="NCBIfam" id="TIGR02985">
    <property type="entry name" value="Sig70_bacteroi1"/>
    <property type="match status" value="1"/>
</dbReference>
<evidence type="ECO:0000256" key="2">
    <source>
        <dbReference type="ARBA" id="ARBA00023015"/>
    </source>
</evidence>
<dbReference type="InterPro" id="IPR013325">
    <property type="entry name" value="RNA_pol_sigma_r2"/>
</dbReference>
<organism evidence="7 8">
    <name type="scientific">Mucilaginibacter segetis</name>
    <dbReference type="NCBI Taxonomy" id="2793071"/>
    <lineage>
        <taxon>Bacteria</taxon>
        <taxon>Pseudomonadati</taxon>
        <taxon>Bacteroidota</taxon>
        <taxon>Sphingobacteriia</taxon>
        <taxon>Sphingobacteriales</taxon>
        <taxon>Sphingobacteriaceae</taxon>
        <taxon>Mucilaginibacter</taxon>
    </lineage>
</organism>
<dbReference type="InterPro" id="IPR014284">
    <property type="entry name" value="RNA_pol_sigma-70_dom"/>
</dbReference>
<dbReference type="Gene3D" id="1.10.1740.10">
    <property type="match status" value="1"/>
</dbReference>
<dbReference type="GO" id="GO:0003677">
    <property type="term" value="F:DNA binding"/>
    <property type="evidence" value="ECO:0007669"/>
    <property type="project" value="InterPro"/>
</dbReference>
<gene>
    <name evidence="7" type="ORF">I5M19_10400</name>
</gene>
<evidence type="ECO:0000256" key="4">
    <source>
        <dbReference type="ARBA" id="ARBA00023163"/>
    </source>
</evidence>
<evidence type="ECO:0000259" key="6">
    <source>
        <dbReference type="Pfam" id="PF08281"/>
    </source>
</evidence>
<dbReference type="RefSeq" id="WP_200066267.1">
    <property type="nucleotide sequence ID" value="NZ_JAEHFW010000002.1"/>
</dbReference>
<feature type="domain" description="RNA polymerase sigma factor 70 region 4 type 2" evidence="6">
    <location>
        <begin position="128"/>
        <end position="174"/>
    </location>
</feature>
<dbReference type="InterPro" id="IPR013324">
    <property type="entry name" value="RNA_pol_sigma_r3/r4-like"/>
</dbReference>
<dbReference type="GO" id="GO:0016987">
    <property type="term" value="F:sigma factor activity"/>
    <property type="evidence" value="ECO:0007669"/>
    <property type="project" value="UniProtKB-KW"/>
</dbReference>